<accession>A0A8H3J5P6</accession>
<comment type="caution">
    <text evidence="2">The sequence shown here is derived from an EMBL/GenBank/DDBJ whole genome shotgun (WGS) entry which is preliminary data.</text>
</comment>
<feature type="compositionally biased region" description="Acidic residues" evidence="1">
    <location>
        <begin position="123"/>
        <end position="146"/>
    </location>
</feature>
<sequence>MEETEMIVENMGAISVEDAEGDLDDNSELVGVDYKTAAKTLINYVCHSHSEDGGTPEQRLGRINGLVEELSIRLEVLAAPPHGEEEEKMEDAYGYRKDEGEQGAEKRERQENHPSKGTTTASSEDEVETDEEVEEVEGQGEVEEGQVSEAAVPPRTPTRSSTAKMAELDKTFTLSTHRAEKRYPLVVASVQRQPDLQDVLQEKSRMLDFFYNIVNMPSMVRLRCLFPVFTLILVLIVSDAKQSPIFSRKSIRERRGTQQSSQNSDQRNALYHLYLAYWDKEGNRLREANDPPVLLGAGPFTSPSLASPVLSSAPSLSLPFPSSPSSSVTEEEISQIGMKSDGNSL</sequence>
<dbReference type="Proteomes" id="UP000664203">
    <property type="component" value="Unassembled WGS sequence"/>
</dbReference>
<organism evidence="2 3">
    <name type="scientific">Alectoria fallacina</name>
    <dbReference type="NCBI Taxonomy" id="1903189"/>
    <lineage>
        <taxon>Eukaryota</taxon>
        <taxon>Fungi</taxon>
        <taxon>Dikarya</taxon>
        <taxon>Ascomycota</taxon>
        <taxon>Pezizomycotina</taxon>
        <taxon>Lecanoromycetes</taxon>
        <taxon>OSLEUM clade</taxon>
        <taxon>Lecanoromycetidae</taxon>
        <taxon>Lecanorales</taxon>
        <taxon>Lecanorineae</taxon>
        <taxon>Parmeliaceae</taxon>
        <taxon>Alectoria</taxon>
    </lineage>
</organism>
<proteinExistence type="predicted"/>
<dbReference type="AlphaFoldDB" id="A0A8H3J5P6"/>
<evidence type="ECO:0000313" key="2">
    <source>
        <dbReference type="EMBL" id="CAF9941260.1"/>
    </source>
</evidence>
<feature type="compositionally biased region" description="Basic and acidic residues" evidence="1">
    <location>
        <begin position="82"/>
        <end position="114"/>
    </location>
</feature>
<feature type="region of interest" description="Disordered" evidence="1">
    <location>
        <begin position="307"/>
        <end position="345"/>
    </location>
</feature>
<evidence type="ECO:0000256" key="1">
    <source>
        <dbReference type="SAM" id="MobiDB-lite"/>
    </source>
</evidence>
<feature type="compositionally biased region" description="Low complexity" evidence="1">
    <location>
        <begin position="307"/>
        <end position="328"/>
    </location>
</feature>
<dbReference type="OrthoDB" id="10505720at2759"/>
<protein>
    <submittedName>
        <fullName evidence="2">Uncharacterized protein</fullName>
    </submittedName>
</protein>
<evidence type="ECO:0000313" key="3">
    <source>
        <dbReference type="Proteomes" id="UP000664203"/>
    </source>
</evidence>
<keyword evidence="3" id="KW-1185">Reference proteome</keyword>
<feature type="region of interest" description="Disordered" evidence="1">
    <location>
        <begin position="77"/>
        <end position="162"/>
    </location>
</feature>
<dbReference type="EMBL" id="CAJPDR010000644">
    <property type="protein sequence ID" value="CAF9941260.1"/>
    <property type="molecule type" value="Genomic_DNA"/>
</dbReference>
<reference evidence="2" key="1">
    <citation type="submission" date="2021-03" db="EMBL/GenBank/DDBJ databases">
        <authorList>
            <person name="Tagirdzhanova G."/>
        </authorList>
    </citation>
    <scope>NUCLEOTIDE SEQUENCE</scope>
</reference>
<name>A0A8H3J5P6_9LECA</name>
<gene>
    <name evidence="2" type="ORF">ALECFALPRED_009045</name>
</gene>